<organism evidence="3 4">
    <name type="scientific">Rudaeicoccus suwonensis</name>
    <dbReference type="NCBI Taxonomy" id="657409"/>
    <lineage>
        <taxon>Bacteria</taxon>
        <taxon>Bacillati</taxon>
        <taxon>Actinomycetota</taxon>
        <taxon>Actinomycetes</taxon>
        <taxon>Micrococcales</taxon>
        <taxon>Dermacoccaceae</taxon>
        <taxon>Rudaeicoccus</taxon>
    </lineage>
</organism>
<proteinExistence type="predicted"/>
<dbReference type="Proteomes" id="UP000318297">
    <property type="component" value="Unassembled WGS sequence"/>
</dbReference>
<evidence type="ECO:0000313" key="3">
    <source>
        <dbReference type="EMBL" id="TWE10223.1"/>
    </source>
</evidence>
<sequence length="721" mass="73965">MLKKTVPTTLVVAVAAASAALATGSAARAAVPAHHTSVAQQAAAAAFIPAALRPASQFAARTHRAVVVNSQTTATSQLTALPNGQFKLDVSQGPVRVQRGGSWVSIDTTLSRGADGMIRPAATTDQVAFSGGGDGPTVILGSGSHTTSLRLPLTLPAPTLSGSSATYRNVYAGVDLVLTATASGYTETLVVHNAAAAANPHLAQLRISATTKGMTLTRGSDGGLSLTGGSQQFHASAPVMWDSASNPLAGPAPTATDPGGANVTGIPNALHSAASGSTLTLAPLKSALTGANVRYPVYIDPTFTAYQSDHLTTFANGTHYYDDSDEDLLVGDCTLKGCNGAGAARSFFDFNTQAFAAPGTVKVTGATIYADEIWSAIASPTPVTLESTGTFGSTTTWPGPSNLRTLETRSSNAGSSAHYPANVTFGNSNVVNVFARMANAHQTNINFGLVSPNESYIHGLKRFSNVGSDLTAEVYFDYAPTLVAGSVNLGNDEVACPGKPIYSDTTTPTFAASATDNNPSGNSEPLGINFQLYQGDSTNPAPELFDQTQTPIMAQGVTNALATWDASTTDATNPEPMTAGAWEVRAQAISLDTDSAQETSQWSSYLKFVVDPTAPAMPTITQNPNGSYALSSSGAVAFVWSLASGEEPIPSSTTCDYNFTGSISGGIAADSSGNATLTLPAADSGPGLSLYVYAISAAHVPSSEANNDSTEAQRSVPHFER</sequence>
<feature type="region of interest" description="Disordered" evidence="1">
    <location>
        <begin position="702"/>
        <end position="721"/>
    </location>
</feature>
<evidence type="ECO:0000256" key="1">
    <source>
        <dbReference type="SAM" id="MobiDB-lite"/>
    </source>
</evidence>
<comment type="caution">
    <text evidence="3">The sequence shown here is derived from an EMBL/GenBank/DDBJ whole genome shotgun (WGS) entry which is preliminary data.</text>
</comment>
<evidence type="ECO:0000256" key="2">
    <source>
        <dbReference type="SAM" id="SignalP"/>
    </source>
</evidence>
<feature type="chain" id="PRO_5021752982" evidence="2">
    <location>
        <begin position="30"/>
        <end position="721"/>
    </location>
</feature>
<dbReference type="AlphaFoldDB" id="A0A561E3N4"/>
<gene>
    <name evidence="3" type="ORF">BKA23_2577</name>
</gene>
<protein>
    <submittedName>
        <fullName evidence="3">Uncharacterized protein</fullName>
    </submittedName>
</protein>
<feature type="compositionally biased region" description="Polar residues" evidence="1">
    <location>
        <begin position="703"/>
        <end position="713"/>
    </location>
</feature>
<reference evidence="3 4" key="1">
    <citation type="submission" date="2019-06" db="EMBL/GenBank/DDBJ databases">
        <title>Sequencing the genomes of 1000 actinobacteria strains.</title>
        <authorList>
            <person name="Klenk H.-P."/>
        </authorList>
    </citation>
    <scope>NUCLEOTIDE SEQUENCE [LARGE SCALE GENOMIC DNA]</scope>
    <source>
        <strain evidence="3 4">DSM 19560</strain>
    </source>
</reference>
<keyword evidence="2" id="KW-0732">Signal</keyword>
<dbReference type="EMBL" id="VIVQ01000002">
    <property type="protein sequence ID" value="TWE10223.1"/>
    <property type="molecule type" value="Genomic_DNA"/>
</dbReference>
<feature type="signal peptide" evidence="2">
    <location>
        <begin position="1"/>
        <end position="29"/>
    </location>
</feature>
<evidence type="ECO:0000313" key="4">
    <source>
        <dbReference type="Proteomes" id="UP000318297"/>
    </source>
</evidence>
<keyword evidence="4" id="KW-1185">Reference proteome</keyword>
<dbReference type="OrthoDB" id="3751446at2"/>
<accession>A0A561E3N4</accession>
<dbReference type="RefSeq" id="WP_145229023.1">
    <property type="nucleotide sequence ID" value="NZ_VIVQ01000002.1"/>
</dbReference>
<name>A0A561E3N4_9MICO</name>